<evidence type="ECO:0000313" key="2">
    <source>
        <dbReference type="Proteomes" id="UP000826195"/>
    </source>
</evidence>
<proteinExistence type="predicted"/>
<organism evidence="1 2">
    <name type="scientific">Cotesia glomerata</name>
    <name type="common">Lepidopteran parasitic wasp</name>
    <name type="synonym">Apanteles glomeratus</name>
    <dbReference type="NCBI Taxonomy" id="32391"/>
    <lineage>
        <taxon>Eukaryota</taxon>
        <taxon>Metazoa</taxon>
        <taxon>Ecdysozoa</taxon>
        <taxon>Arthropoda</taxon>
        <taxon>Hexapoda</taxon>
        <taxon>Insecta</taxon>
        <taxon>Pterygota</taxon>
        <taxon>Neoptera</taxon>
        <taxon>Endopterygota</taxon>
        <taxon>Hymenoptera</taxon>
        <taxon>Apocrita</taxon>
        <taxon>Ichneumonoidea</taxon>
        <taxon>Braconidae</taxon>
        <taxon>Microgastrinae</taxon>
        <taxon>Cotesia</taxon>
    </lineage>
</organism>
<reference evidence="1 2" key="1">
    <citation type="journal article" date="2021" name="J. Hered.">
        <title>A chromosome-level genome assembly of the parasitoid wasp, Cotesia glomerata (Hymenoptera: Braconidae).</title>
        <authorList>
            <person name="Pinto B.J."/>
            <person name="Weis J.J."/>
            <person name="Gamble T."/>
            <person name="Ode P.J."/>
            <person name="Paul R."/>
            <person name="Zaspel J.M."/>
        </authorList>
    </citation>
    <scope>NUCLEOTIDE SEQUENCE [LARGE SCALE GENOMIC DNA]</scope>
    <source>
        <strain evidence="1">CgM1</strain>
    </source>
</reference>
<gene>
    <name evidence="1" type="ORF">KQX54_019340</name>
</gene>
<evidence type="ECO:0000313" key="1">
    <source>
        <dbReference type="EMBL" id="KAH0540711.1"/>
    </source>
</evidence>
<evidence type="ECO:0008006" key="3">
    <source>
        <dbReference type="Google" id="ProtNLM"/>
    </source>
</evidence>
<name>A0AAV7I655_COTGL</name>
<comment type="caution">
    <text evidence="1">The sequence shown here is derived from an EMBL/GenBank/DDBJ whole genome shotgun (WGS) entry which is preliminary data.</text>
</comment>
<accession>A0AAV7I655</accession>
<protein>
    <recommendedName>
        <fullName evidence="3">WAP domain-containing protein</fullName>
    </recommendedName>
</protein>
<dbReference type="Proteomes" id="UP000826195">
    <property type="component" value="Unassembled WGS sequence"/>
</dbReference>
<keyword evidence="2" id="KW-1185">Reference proteome</keyword>
<dbReference type="EMBL" id="JAHXZJ010002609">
    <property type="protein sequence ID" value="KAH0540711.1"/>
    <property type="molecule type" value="Genomic_DNA"/>
</dbReference>
<dbReference type="AlphaFoldDB" id="A0AAV7I655"/>
<sequence>MEIQGLIIINSCWEVGNNCSTNDDCCTKKCLYVNDRAQAMCVLEIENPSDFSKSSPLVYAISFGITCNEDKDCIYPERCVFRSEKTGNFCSRVIRNYPVIPTTPKTCVIPGLYCEKDDDCCSKNCHRFFNTSITYCLSNDPPLCKLTGAECSRNLDCCSANCDNYTIATSVRTCLPKANGFSITTPLSIDIPPFCIKSGSTCKSNDECCSGLCSFPPHSKLLVCLDHL</sequence>